<proteinExistence type="predicted"/>
<protein>
    <submittedName>
        <fullName evidence="1">Uncharacterized protein</fullName>
    </submittedName>
</protein>
<name>A0A0F9MG64_9ZZZZ</name>
<sequence length="31" mass="3493">MARNKSLTGGEVIRRAGLAKTFQQIKGFEER</sequence>
<accession>A0A0F9MG64</accession>
<comment type="caution">
    <text evidence="1">The sequence shown here is derived from an EMBL/GenBank/DDBJ whole genome shotgun (WGS) entry which is preliminary data.</text>
</comment>
<evidence type="ECO:0000313" key="1">
    <source>
        <dbReference type="EMBL" id="KKM75610.1"/>
    </source>
</evidence>
<reference evidence="1" key="1">
    <citation type="journal article" date="2015" name="Nature">
        <title>Complex archaea that bridge the gap between prokaryotes and eukaryotes.</title>
        <authorList>
            <person name="Spang A."/>
            <person name="Saw J.H."/>
            <person name="Jorgensen S.L."/>
            <person name="Zaremba-Niedzwiedzka K."/>
            <person name="Martijn J."/>
            <person name="Lind A.E."/>
            <person name="van Eijk R."/>
            <person name="Schleper C."/>
            <person name="Guy L."/>
            <person name="Ettema T.J."/>
        </authorList>
    </citation>
    <scope>NUCLEOTIDE SEQUENCE</scope>
</reference>
<dbReference type="EMBL" id="LAZR01008946">
    <property type="protein sequence ID" value="KKM75610.1"/>
    <property type="molecule type" value="Genomic_DNA"/>
</dbReference>
<organism evidence="1">
    <name type="scientific">marine sediment metagenome</name>
    <dbReference type="NCBI Taxonomy" id="412755"/>
    <lineage>
        <taxon>unclassified sequences</taxon>
        <taxon>metagenomes</taxon>
        <taxon>ecological metagenomes</taxon>
    </lineage>
</organism>
<gene>
    <name evidence="1" type="ORF">LCGC14_1388560</name>
</gene>
<dbReference type="AlphaFoldDB" id="A0A0F9MG64"/>